<organism evidence="5 6">
    <name type="scientific">Thiocapsa imhoffii</name>
    <dbReference type="NCBI Taxonomy" id="382777"/>
    <lineage>
        <taxon>Bacteria</taxon>
        <taxon>Pseudomonadati</taxon>
        <taxon>Pseudomonadota</taxon>
        <taxon>Gammaproteobacteria</taxon>
        <taxon>Chromatiales</taxon>
        <taxon>Chromatiaceae</taxon>
        <taxon>Thiocapsa</taxon>
    </lineage>
</organism>
<proteinExistence type="predicted"/>
<dbReference type="SUPFAM" id="SSF52540">
    <property type="entry name" value="P-loop containing nucleoside triphosphate hydrolases"/>
    <property type="match status" value="1"/>
</dbReference>
<keyword evidence="1" id="KW-0547">Nucleotide-binding</keyword>
<feature type="domain" description="Helicase C-terminal" evidence="4">
    <location>
        <begin position="233"/>
        <end position="384"/>
    </location>
</feature>
<dbReference type="Pfam" id="PF00270">
    <property type="entry name" value="DEAD"/>
    <property type="match status" value="1"/>
</dbReference>
<dbReference type="Proteomes" id="UP001138802">
    <property type="component" value="Unassembled WGS sequence"/>
</dbReference>
<dbReference type="AlphaFoldDB" id="A0A9X1B9R5"/>
<evidence type="ECO:0000256" key="2">
    <source>
        <dbReference type="ARBA" id="ARBA00022840"/>
    </source>
</evidence>
<reference evidence="5 6" key="1">
    <citation type="journal article" date="2020" name="Microorganisms">
        <title>Osmotic Adaptation and Compatible Solute Biosynthesis of Phototrophic Bacteria as Revealed from Genome Analyses.</title>
        <authorList>
            <person name="Imhoff J.F."/>
            <person name="Rahn T."/>
            <person name="Kunzel S."/>
            <person name="Keller A."/>
            <person name="Neulinger S.C."/>
        </authorList>
    </citation>
    <scope>NUCLEOTIDE SEQUENCE [LARGE SCALE GENOMIC DNA]</scope>
    <source>
        <strain evidence="5 6">DSM 21303</strain>
    </source>
</reference>
<feature type="domain" description="Helicase ATP-binding" evidence="3">
    <location>
        <begin position="32"/>
        <end position="211"/>
    </location>
</feature>
<dbReference type="SMART" id="SM00487">
    <property type="entry name" value="DEXDc"/>
    <property type="match status" value="1"/>
</dbReference>
<dbReference type="PANTHER" id="PTHR47962">
    <property type="entry name" value="ATP-DEPENDENT HELICASE LHR-RELATED-RELATED"/>
    <property type="match status" value="1"/>
</dbReference>
<keyword evidence="6" id="KW-1185">Reference proteome</keyword>
<sequence>MTPFDRLHPALQHHLVNSLGWRSLRPLQMEAIAPILRGEHAILLAPTAGGKTEAAVVPILSRMLSEPWQGLSVLYVCPIKALLNNLEPRLQQLAGLVGRRVGLWHGDVSPSRKARMQGSPPDLLLTTPESLEVMLISTRIDHGRFFTDLRAVIIDEVHAFAGDDRGWHLLYLLERLSRIAGRELQRLGLSATVGNPAQLRDWLAAGLTQPSQVLAPPTDAGPAPLVELDWVANLRNAALVISRLHRGEKRLVFCDSRARVEELVVELRALNVQTFVSHSSLSLEERRAAEAAFSQGQDAVIVATSTLELGIDVGDLDRVIQIDTPSTVASFLQRLGRTGRRAGTARNCLFLITTHEAFLGAAALLQLWSEGYVEPIEPPPRPLHLFAQQIMGLALQESGLGAADWPSWLGRRPGLAEVDPGVLEQVIAFMRERGILHADQGLLGIGQAGERQFGAKHFLELFSVFVSPPMIKVVHGRQELGEVHQSTFMLSGDGPTILTLAGRSWVCKSLDWPRRKAVVEPTLLRGRSQWLSGGQPLLFAHGQAMSRVLAGVDPPVAWSQRAVAQLAERRERFDWVEPDTTLLLVETEDRLVWWTFAGRLVNVALAHALAGEARRVSVDDLAIRFRGAVSVESLQRAVVEKIMRPDAEIRLPLDPRFIAELKFGVCLPESLREWELAARYDCSSEIAVLRAQALRVLRQRDAW</sequence>
<name>A0A9X1B9R5_9GAMM</name>
<dbReference type="SMART" id="SM00490">
    <property type="entry name" value="HELICc"/>
    <property type="match status" value="1"/>
</dbReference>
<evidence type="ECO:0000313" key="5">
    <source>
        <dbReference type="EMBL" id="MBK1646219.1"/>
    </source>
</evidence>
<dbReference type="PROSITE" id="PS51194">
    <property type="entry name" value="HELICASE_CTER"/>
    <property type="match status" value="1"/>
</dbReference>
<dbReference type="InterPro" id="IPR001650">
    <property type="entry name" value="Helicase_C-like"/>
</dbReference>
<dbReference type="PROSITE" id="PS51192">
    <property type="entry name" value="HELICASE_ATP_BIND_1"/>
    <property type="match status" value="1"/>
</dbReference>
<keyword evidence="5" id="KW-0347">Helicase</keyword>
<dbReference type="InterPro" id="IPR011545">
    <property type="entry name" value="DEAD/DEAH_box_helicase_dom"/>
</dbReference>
<evidence type="ECO:0000259" key="4">
    <source>
        <dbReference type="PROSITE" id="PS51194"/>
    </source>
</evidence>
<evidence type="ECO:0000256" key="1">
    <source>
        <dbReference type="ARBA" id="ARBA00022741"/>
    </source>
</evidence>
<evidence type="ECO:0000259" key="3">
    <source>
        <dbReference type="PROSITE" id="PS51192"/>
    </source>
</evidence>
<dbReference type="InterPro" id="IPR027417">
    <property type="entry name" value="P-loop_NTPase"/>
</dbReference>
<dbReference type="InterPro" id="IPR014001">
    <property type="entry name" value="Helicase_ATP-bd"/>
</dbReference>
<accession>A0A9X1B9R5</accession>
<dbReference type="EMBL" id="NRSD01000021">
    <property type="protein sequence ID" value="MBK1646219.1"/>
    <property type="molecule type" value="Genomic_DNA"/>
</dbReference>
<gene>
    <name evidence="5" type="ORF">CKO25_16510</name>
</gene>
<dbReference type="Gene3D" id="3.40.50.300">
    <property type="entry name" value="P-loop containing nucleotide triphosphate hydrolases"/>
    <property type="match status" value="2"/>
</dbReference>
<dbReference type="RefSeq" id="WP_200389029.1">
    <property type="nucleotide sequence ID" value="NZ_NRSD01000021.1"/>
</dbReference>
<dbReference type="GO" id="GO:0003677">
    <property type="term" value="F:DNA binding"/>
    <property type="evidence" value="ECO:0007669"/>
    <property type="project" value="TreeGrafter"/>
</dbReference>
<dbReference type="Pfam" id="PF00271">
    <property type="entry name" value="Helicase_C"/>
    <property type="match status" value="1"/>
</dbReference>
<dbReference type="PANTHER" id="PTHR47962:SF5">
    <property type="entry name" value="ATP-DEPENDENT HELICASE LHR-RELATED"/>
    <property type="match status" value="1"/>
</dbReference>
<comment type="caution">
    <text evidence="5">The sequence shown here is derived from an EMBL/GenBank/DDBJ whole genome shotgun (WGS) entry which is preliminary data.</text>
</comment>
<dbReference type="GO" id="GO:0004386">
    <property type="term" value="F:helicase activity"/>
    <property type="evidence" value="ECO:0007669"/>
    <property type="project" value="UniProtKB-KW"/>
</dbReference>
<keyword evidence="2" id="KW-0067">ATP-binding</keyword>
<dbReference type="GO" id="GO:0005524">
    <property type="term" value="F:ATP binding"/>
    <property type="evidence" value="ECO:0007669"/>
    <property type="project" value="UniProtKB-KW"/>
</dbReference>
<protein>
    <submittedName>
        <fullName evidence="5">ATP-dependent helicase</fullName>
    </submittedName>
</protein>
<dbReference type="InterPro" id="IPR052511">
    <property type="entry name" value="ATP-dep_Helicase"/>
</dbReference>
<evidence type="ECO:0000313" key="6">
    <source>
        <dbReference type="Proteomes" id="UP001138802"/>
    </source>
</evidence>
<keyword evidence="5" id="KW-0378">Hydrolase</keyword>
<dbReference type="GO" id="GO:0016887">
    <property type="term" value="F:ATP hydrolysis activity"/>
    <property type="evidence" value="ECO:0007669"/>
    <property type="project" value="TreeGrafter"/>
</dbReference>